<dbReference type="AlphaFoldDB" id="A0A7W8DLT0"/>
<keyword evidence="1" id="KW-0732">Signal</keyword>
<accession>A0A7W8DLT0</accession>
<evidence type="ECO:0000313" key="3">
    <source>
        <dbReference type="Proteomes" id="UP000590740"/>
    </source>
</evidence>
<sequence>MLRILTLLCILLLSRLNAAEYQWSAEISSKVSAETKGHPRAFLWIPPSCERVRGVLLAQHNMLELPVLESPLFRQAMAELNFAIVWITPPWGGATSLDAAGASELVAVLDTLAAKSGYAELATAPLVPVGHSAMAEFPYLFASALPQRTLAAISLKGSWPEKQPWVEGFAAAGVPLLFISGEYEWAEERAGKAQAFRRKHPSAPLSMLADAGGGHFDHHEAIIRFMADYIRAAALHPERPLDATKQGALVDRWRMNQPPRSNSADTFWCFDEKQALATELLQNAFTGKQPQLLGCKQNGRVVGQVNGTHQQVTLQWLPDPKGDGLTFTLEGAFLDTVPAGRPERWTKLKADSAISHPNNTDKITISPICGPVEKLNANTFALKFDRLGFDNAMRSSEIWLQIEHPGDDHYKRAVQQALLRIPIRNTQGQPQTIEFDPIATDLKLHARSSAGEKVRFYVREGPAEIVDDKLQLTPLPPHAKKPVEITVVAWQWGRSIEPKLQTAEPVSRTLVIHP</sequence>
<dbReference type="Proteomes" id="UP000590740">
    <property type="component" value="Unassembled WGS sequence"/>
</dbReference>
<comment type="caution">
    <text evidence="2">The sequence shown here is derived from an EMBL/GenBank/DDBJ whole genome shotgun (WGS) entry which is preliminary data.</text>
</comment>
<proteinExistence type="predicted"/>
<protein>
    <recommendedName>
        <fullName evidence="4">Alpha/beta hydrolase</fullName>
    </recommendedName>
</protein>
<reference evidence="2 3" key="1">
    <citation type="submission" date="2020-08" db="EMBL/GenBank/DDBJ databases">
        <title>Genomic Encyclopedia of Type Strains, Phase IV (KMG-IV): sequencing the most valuable type-strain genomes for metagenomic binning, comparative biology and taxonomic classification.</title>
        <authorList>
            <person name="Goeker M."/>
        </authorList>
    </citation>
    <scope>NUCLEOTIDE SEQUENCE [LARGE SCALE GENOMIC DNA]</scope>
    <source>
        <strain evidence="2 3">DSM 12252</strain>
    </source>
</reference>
<feature type="signal peptide" evidence="1">
    <location>
        <begin position="1"/>
        <end position="18"/>
    </location>
</feature>
<gene>
    <name evidence="2" type="ORF">HNQ65_003737</name>
</gene>
<dbReference type="RefSeq" id="WP_184341659.1">
    <property type="nucleotide sequence ID" value="NZ_JACHIG010000008.1"/>
</dbReference>
<dbReference type="SUPFAM" id="SSF53474">
    <property type="entry name" value="alpha/beta-Hydrolases"/>
    <property type="match status" value="1"/>
</dbReference>
<keyword evidence="3" id="KW-1185">Reference proteome</keyword>
<name>A0A7W8DLT0_9BACT</name>
<dbReference type="EMBL" id="JACHIG010000008">
    <property type="protein sequence ID" value="MBB5034146.1"/>
    <property type="molecule type" value="Genomic_DNA"/>
</dbReference>
<organism evidence="2 3">
    <name type="scientific">Prosthecobacter vanneervenii</name>
    <dbReference type="NCBI Taxonomy" id="48466"/>
    <lineage>
        <taxon>Bacteria</taxon>
        <taxon>Pseudomonadati</taxon>
        <taxon>Verrucomicrobiota</taxon>
        <taxon>Verrucomicrobiia</taxon>
        <taxon>Verrucomicrobiales</taxon>
        <taxon>Verrucomicrobiaceae</taxon>
        <taxon>Prosthecobacter</taxon>
    </lineage>
</organism>
<evidence type="ECO:0000256" key="1">
    <source>
        <dbReference type="SAM" id="SignalP"/>
    </source>
</evidence>
<feature type="chain" id="PRO_5030994441" description="Alpha/beta hydrolase" evidence="1">
    <location>
        <begin position="19"/>
        <end position="514"/>
    </location>
</feature>
<dbReference type="InterPro" id="IPR029058">
    <property type="entry name" value="AB_hydrolase_fold"/>
</dbReference>
<evidence type="ECO:0008006" key="4">
    <source>
        <dbReference type="Google" id="ProtNLM"/>
    </source>
</evidence>
<evidence type="ECO:0000313" key="2">
    <source>
        <dbReference type="EMBL" id="MBB5034146.1"/>
    </source>
</evidence>